<feature type="transmembrane region" description="Helical" evidence="7">
    <location>
        <begin position="224"/>
        <end position="241"/>
    </location>
</feature>
<evidence type="ECO:0000256" key="5">
    <source>
        <dbReference type="ARBA" id="ARBA00022989"/>
    </source>
</evidence>
<dbReference type="InterPro" id="IPR005769">
    <property type="entry name" value="PhnE/PtxC"/>
</dbReference>
<dbReference type="CDD" id="cd06261">
    <property type="entry name" value="TM_PBP2"/>
    <property type="match status" value="1"/>
</dbReference>
<comment type="caution">
    <text evidence="9">The sequence shown here is derived from an EMBL/GenBank/DDBJ whole genome shotgun (WGS) entry which is preliminary data.</text>
</comment>
<organism evidence="9 10">
    <name type="scientific">Kerstersia gyiorum</name>
    <dbReference type="NCBI Taxonomy" id="206506"/>
    <lineage>
        <taxon>Bacteria</taxon>
        <taxon>Pseudomonadati</taxon>
        <taxon>Pseudomonadota</taxon>
        <taxon>Betaproteobacteria</taxon>
        <taxon>Burkholderiales</taxon>
        <taxon>Alcaligenaceae</taxon>
        <taxon>Kerstersia</taxon>
    </lineage>
</organism>
<evidence type="ECO:0000256" key="2">
    <source>
        <dbReference type="ARBA" id="ARBA00022448"/>
    </source>
</evidence>
<dbReference type="Proteomes" id="UP000292039">
    <property type="component" value="Unassembled WGS sequence"/>
</dbReference>
<comment type="subcellular location">
    <subcellularLocation>
        <location evidence="1 7">Cell membrane</location>
        <topology evidence="1 7">Multi-pass membrane protein</topology>
    </subcellularLocation>
</comment>
<feature type="domain" description="ABC transmembrane type-1" evidence="8">
    <location>
        <begin position="85"/>
        <end position="269"/>
    </location>
</feature>
<evidence type="ECO:0000256" key="7">
    <source>
        <dbReference type="RuleBase" id="RU363032"/>
    </source>
</evidence>
<protein>
    <submittedName>
        <fullName evidence="9">Phosphonate transport system permease protein</fullName>
    </submittedName>
</protein>
<keyword evidence="6 7" id="KW-0472">Membrane</keyword>
<evidence type="ECO:0000313" key="10">
    <source>
        <dbReference type="Proteomes" id="UP000292039"/>
    </source>
</evidence>
<keyword evidence="3" id="KW-1003">Cell membrane</keyword>
<feature type="transmembrane region" description="Helical" evidence="7">
    <location>
        <begin position="89"/>
        <end position="111"/>
    </location>
</feature>
<dbReference type="SUPFAM" id="SSF161098">
    <property type="entry name" value="MetI-like"/>
    <property type="match status" value="1"/>
</dbReference>
<dbReference type="Pfam" id="PF00528">
    <property type="entry name" value="BPD_transp_1"/>
    <property type="match status" value="1"/>
</dbReference>
<dbReference type="PANTHER" id="PTHR30043">
    <property type="entry name" value="PHOSPHONATES TRANSPORT SYSTEM PERMEASE PROTEIN"/>
    <property type="match status" value="1"/>
</dbReference>
<dbReference type="RefSeq" id="WP_127774287.1">
    <property type="nucleotide sequence ID" value="NZ_CP033936.1"/>
</dbReference>
<evidence type="ECO:0000256" key="4">
    <source>
        <dbReference type="ARBA" id="ARBA00022692"/>
    </source>
</evidence>
<keyword evidence="5 7" id="KW-1133">Transmembrane helix</keyword>
<sequence>MKNTASRQTSRAVQAPVWRHRSPAAQRANWLCWLLGALLFYLGWHEISENTIWVFAADAPSAAWDMISRMFPPRWHYTGELWQPLLDTIHIATLGTAIGAVLAIPLAFLAARNTTPSRWLARPAALIVIVTSRSINSLIWAMLLVIMLGPGPLAGTIAIALRSIGFIGKLIYEAIEETDSRQVEAILATGASSLQVLGYGIVPQVMPAIVGTVVYRWDVNIRESTILGIVGAGGLGLPLAASVDTLAWPQVTLIFIAILVMVGIAEWLSNRIRSQLI</sequence>
<name>A0A4Q7MLU2_9BURK</name>
<reference evidence="9 10" key="1">
    <citation type="submission" date="2019-02" db="EMBL/GenBank/DDBJ databases">
        <title>Genomic Encyclopedia of Type Strains, Phase IV (KMG-IV): sequencing the most valuable type-strain genomes for metagenomic binning, comparative biology and taxonomic classification.</title>
        <authorList>
            <person name="Goeker M."/>
        </authorList>
    </citation>
    <scope>NUCLEOTIDE SEQUENCE [LARGE SCALE GENOMIC DNA]</scope>
    <source>
        <strain evidence="9 10">DSM 16618</strain>
    </source>
</reference>
<accession>A0A4Q7MLU2</accession>
<proteinExistence type="inferred from homology"/>
<keyword evidence="2 7" id="KW-0813">Transport</keyword>
<evidence type="ECO:0000313" key="9">
    <source>
        <dbReference type="EMBL" id="RZS67579.1"/>
    </source>
</evidence>
<feature type="transmembrane region" description="Helical" evidence="7">
    <location>
        <begin position="247"/>
        <end position="268"/>
    </location>
</feature>
<dbReference type="InterPro" id="IPR035906">
    <property type="entry name" value="MetI-like_sf"/>
</dbReference>
<dbReference type="InterPro" id="IPR000515">
    <property type="entry name" value="MetI-like"/>
</dbReference>
<dbReference type="AlphaFoldDB" id="A0A4Q7MLU2"/>
<dbReference type="PANTHER" id="PTHR30043:SF1">
    <property type="entry name" value="ABC TRANSPORT SYSTEM PERMEASE PROTEIN P69"/>
    <property type="match status" value="1"/>
</dbReference>
<keyword evidence="4 7" id="KW-0812">Transmembrane</keyword>
<feature type="transmembrane region" description="Helical" evidence="7">
    <location>
        <begin position="28"/>
        <end position="44"/>
    </location>
</feature>
<evidence type="ECO:0000256" key="3">
    <source>
        <dbReference type="ARBA" id="ARBA00022475"/>
    </source>
</evidence>
<comment type="similarity">
    <text evidence="7">Belongs to the binding-protein-dependent transport system permease family.</text>
</comment>
<evidence type="ECO:0000259" key="8">
    <source>
        <dbReference type="PROSITE" id="PS50928"/>
    </source>
</evidence>
<dbReference type="EMBL" id="SGWZ01000004">
    <property type="protein sequence ID" value="RZS67579.1"/>
    <property type="molecule type" value="Genomic_DNA"/>
</dbReference>
<dbReference type="NCBIfam" id="TIGR01097">
    <property type="entry name" value="PhnE"/>
    <property type="match status" value="1"/>
</dbReference>
<dbReference type="PROSITE" id="PS50928">
    <property type="entry name" value="ABC_TM1"/>
    <property type="match status" value="1"/>
</dbReference>
<gene>
    <name evidence="9" type="ORF">EV679_2805</name>
</gene>
<dbReference type="OrthoDB" id="8557224at2"/>
<evidence type="ECO:0000256" key="6">
    <source>
        <dbReference type="ARBA" id="ARBA00023136"/>
    </source>
</evidence>
<dbReference type="Gene3D" id="1.10.3720.10">
    <property type="entry name" value="MetI-like"/>
    <property type="match status" value="1"/>
</dbReference>
<dbReference type="GO" id="GO:0005886">
    <property type="term" value="C:plasma membrane"/>
    <property type="evidence" value="ECO:0007669"/>
    <property type="project" value="UniProtKB-SubCell"/>
</dbReference>
<dbReference type="GO" id="GO:0015416">
    <property type="term" value="F:ABC-type phosphonate transporter activity"/>
    <property type="evidence" value="ECO:0007669"/>
    <property type="project" value="InterPro"/>
</dbReference>
<evidence type="ECO:0000256" key="1">
    <source>
        <dbReference type="ARBA" id="ARBA00004651"/>
    </source>
</evidence>